<protein>
    <submittedName>
        <fullName evidence="2">META domain-containing protein</fullName>
    </submittedName>
</protein>
<gene>
    <name evidence="2" type="ORF">ACFPFU_07880</name>
</gene>
<name>A0ABV9SYU1_9BACT</name>
<organism evidence="2 3">
    <name type="scientific">Negadavirga shengliensis</name>
    <dbReference type="NCBI Taxonomy" id="1389218"/>
    <lineage>
        <taxon>Bacteria</taxon>
        <taxon>Pseudomonadati</taxon>
        <taxon>Bacteroidota</taxon>
        <taxon>Cytophagia</taxon>
        <taxon>Cytophagales</taxon>
        <taxon>Cyclobacteriaceae</taxon>
        <taxon>Negadavirga</taxon>
    </lineage>
</organism>
<dbReference type="Proteomes" id="UP001595818">
    <property type="component" value="Unassembled WGS sequence"/>
</dbReference>
<comment type="caution">
    <text evidence="2">The sequence shown here is derived from an EMBL/GenBank/DDBJ whole genome shotgun (WGS) entry which is preliminary data.</text>
</comment>
<dbReference type="InterPro" id="IPR005184">
    <property type="entry name" value="DUF306_Meta_HslJ"/>
</dbReference>
<keyword evidence="3" id="KW-1185">Reference proteome</keyword>
<dbReference type="RefSeq" id="WP_377063233.1">
    <property type="nucleotide sequence ID" value="NZ_JBHSJJ010000004.1"/>
</dbReference>
<reference evidence="3" key="1">
    <citation type="journal article" date="2019" name="Int. J. Syst. Evol. Microbiol.">
        <title>The Global Catalogue of Microorganisms (GCM) 10K type strain sequencing project: providing services to taxonomists for standard genome sequencing and annotation.</title>
        <authorList>
            <consortium name="The Broad Institute Genomics Platform"/>
            <consortium name="The Broad Institute Genome Sequencing Center for Infectious Disease"/>
            <person name="Wu L."/>
            <person name="Ma J."/>
        </authorList>
    </citation>
    <scope>NUCLEOTIDE SEQUENCE [LARGE SCALE GENOMIC DNA]</scope>
    <source>
        <strain evidence="3">CGMCC 4.7466</strain>
    </source>
</reference>
<evidence type="ECO:0000259" key="1">
    <source>
        <dbReference type="Pfam" id="PF03724"/>
    </source>
</evidence>
<evidence type="ECO:0000313" key="3">
    <source>
        <dbReference type="Proteomes" id="UP001595818"/>
    </source>
</evidence>
<dbReference type="InterPro" id="IPR038670">
    <property type="entry name" value="HslJ-like_sf"/>
</dbReference>
<feature type="domain" description="DUF306" evidence="1">
    <location>
        <begin position="73"/>
        <end position="144"/>
    </location>
</feature>
<evidence type="ECO:0000313" key="2">
    <source>
        <dbReference type="EMBL" id="MFC4871600.1"/>
    </source>
</evidence>
<accession>A0ABV9SYU1</accession>
<dbReference type="Gene3D" id="2.40.128.270">
    <property type="match status" value="1"/>
</dbReference>
<proteinExistence type="predicted"/>
<dbReference type="Pfam" id="PF03724">
    <property type="entry name" value="META"/>
    <property type="match status" value="1"/>
</dbReference>
<dbReference type="EMBL" id="JBHSJJ010000004">
    <property type="protein sequence ID" value="MFC4871600.1"/>
    <property type="molecule type" value="Genomic_DNA"/>
</dbReference>
<sequence>MKNVFPLWIVIFSLFASFGFAQIADPFEEELEELERPEAPERISTTAELEGLWEVSYIYDKFQPFDELFPNRKPTLYFDIVNQQAFGYTGCNTFSIFTYLEGNGIDVLGFLGMTKKWCDGHGEDIFLTVLKSAHTFAIDDEGILSFSCGNMEIMKLKKLERNDDYHPFGIPKMMATQKLLF</sequence>